<evidence type="ECO:0000313" key="2">
    <source>
        <dbReference type="EMBL" id="KAK3291000.1"/>
    </source>
</evidence>
<dbReference type="EMBL" id="JAUEPN010000011">
    <property type="protein sequence ID" value="KAK3291000.1"/>
    <property type="molecule type" value="Genomic_DNA"/>
</dbReference>
<name>A0AAE0H791_9PEZI</name>
<evidence type="ECO:0000313" key="3">
    <source>
        <dbReference type="Proteomes" id="UP001278766"/>
    </source>
</evidence>
<feature type="compositionally biased region" description="Basic and acidic residues" evidence="1">
    <location>
        <begin position="316"/>
        <end position="326"/>
    </location>
</feature>
<accession>A0AAE0H791</accession>
<keyword evidence="3" id="KW-1185">Reference proteome</keyword>
<protein>
    <submittedName>
        <fullName evidence="2">Uncharacterized protein</fullName>
    </submittedName>
</protein>
<dbReference type="GeneID" id="87845300"/>
<feature type="compositionally biased region" description="Polar residues" evidence="1">
    <location>
        <begin position="212"/>
        <end position="222"/>
    </location>
</feature>
<feature type="region of interest" description="Disordered" evidence="1">
    <location>
        <begin position="204"/>
        <end position="224"/>
    </location>
</feature>
<dbReference type="Proteomes" id="UP001278766">
    <property type="component" value="Unassembled WGS sequence"/>
</dbReference>
<gene>
    <name evidence="2" type="ORF">B0H64DRAFT_50607</name>
</gene>
<organism evidence="2 3">
    <name type="scientific">Chaetomium fimeti</name>
    <dbReference type="NCBI Taxonomy" id="1854472"/>
    <lineage>
        <taxon>Eukaryota</taxon>
        <taxon>Fungi</taxon>
        <taxon>Dikarya</taxon>
        <taxon>Ascomycota</taxon>
        <taxon>Pezizomycotina</taxon>
        <taxon>Sordariomycetes</taxon>
        <taxon>Sordariomycetidae</taxon>
        <taxon>Sordariales</taxon>
        <taxon>Chaetomiaceae</taxon>
        <taxon>Chaetomium</taxon>
    </lineage>
</organism>
<proteinExistence type="predicted"/>
<evidence type="ECO:0000256" key="1">
    <source>
        <dbReference type="SAM" id="MobiDB-lite"/>
    </source>
</evidence>
<dbReference type="AlphaFoldDB" id="A0AAE0H791"/>
<reference evidence="2" key="2">
    <citation type="submission" date="2023-06" db="EMBL/GenBank/DDBJ databases">
        <authorList>
            <consortium name="Lawrence Berkeley National Laboratory"/>
            <person name="Haridas S."/>
            <person name="Hensen N."/>
            <person name="Bonometti L."/>
            <person name="Westerberg I."/>
            <person name="Brannstrom I.O."/>
            <person name="Guillou S."/>
            <person name="Cros-Aarteil S."/>
            <person name="Calhoun S."/>
            <person name="Kuo A."/>
            <person name="Mondo S."/>
            <person name="Pangilinan J."/>
            <person name="Riley R."/>
            <person name="Labutti K."/>
            <person name="Andreopoulos B."/>
            <person name="Lipzen A."/>
            <person name="Chen C."/>
            <person name="Yanf M."/>
            <person name="Daum C."/>
            <person name="Ng V."/>
            <person name="Clum A."/>
            <person name="Steindorff A."/>
            <person name="Ohm R."/>
            <person name="Martin F."/>
            <person name="Silar P."/>
            <person name="Natvig D."/>
            <person name="Lalanne C."/>
            <person name="Gautier V."/>
            <person name="Ament-Velasquez S.L."/>
            <person name="Kruys A."/>
            <person name="Hutchinson M.I."/>
            <person name="Powell A.J."/>
            <person name="Barry K."/>
            <person name="Miller A.N."/>
            <person name="Grigoriev I.V."/>
            <person name="Debuchy R."/>
            <person name="Gladieux P."/>
            <person name="Thoren M.H."/>
            <person name="Johannesson H."/>
        </authorList>
    </citation>
    <scope>NUCLEOTIDE SEQUENCE</scope>
    <source>
        <strain evidence="2">CBS 168.71</strain>
    </source>
</reference>
<comment type="caution">
    <text evidence="2">The sequence shown here is derived from an EMBL/GenBank/DDBJ whole genome shotgun (WGS) entry which is preliminary data.</text>
</comment>
<feature type="region of interest" description="Disordered" evidence="1">
    <location>
        <begin position="297"/>
        <end position="326"/>
    </location>
</feature>
<reference evidence="2" key="1">
    <citation type="journal article" date="2023" name="Mol. Phylogenet. Evol.">
        <title>Genome-scale phylogeny and comparative genomics of the fungal order Sordariales.</title>
        <authorList>
            <person name="Hensen N."/>
            <person name="Bonometti L."/>
            <person name="Westerberg I."/>
            <person name="Brannstrom I.O."/>
            <person name="Guillou S."/>
            <person name="Cros-Aarteil S."/>
            <person name="Calhoun S."/>
            <person name="Haridas S."/>
            <person name="Kuo A."/>
            <person name="Mondo S."/>
            <person name="Pangilinan J."/>
            <person name="Riley R."/>
            <person name="LaButti K."/>
            <person name="Andreopoulos B."/>
            <person name="Lipzen A."/>
            <person name="Chen C."/>
            <person name="Yan M."/>
            <person name="Daum C."/>
            <person name="Ng V."/>
            <person name="Clum A."/>
            <person name="Steindorff A."/>
            <person name="Ohm R.A."/>
            <person name="Martin F."/>
            <person name="Silar P."/>
            <person name="Natvig D.O."/>
            <person name="Lalanne C."/>
            <person name="Gautier V."/>
            <person name="Ament-Velasquez S.L."/>
            <person name="Kruys A."/>
            <person name="Hutchinson M.I."/>
            <person name="Powell A.J."/>
            <person name="Barry K."/>
            <person name="Miller A.N."/>
            <person name="Grigoriev I.V."/>
            <person name="Debuchy R."/>
            <person name="Gladieux P."/>
            <person name="Hiltunen Thoren M."/>
            <person name="Johannesson H."/>
        </authorList>
    </citation>
    <scope>NUCLEOTIDE SEQUENCE</scope>
    <source>
        <strain evidence="2">CBS 168.71</strain>
    </source>
</reference>
<dbReference type="RefSeq" id="XP_062654514.1">
    <property type="nucleotide sequence ID" value="XM_062808352.1"/>
</dbReference>
<sequence>MGSCRSHPARCVSACTVHTLLSTPLGTNKTNEHSLPSPQAIAKPVDVCPASRGGPWRSILGLAAVQAGRSHWATISCPVLHKSVSAATHPTRQGFEARGKRGEQAPCQVQRFLMARCHPEANGHHRAECDLQWPMSLGCVARVVGDNSSSSRRHADEALRIQSPSLTLFLPWGPTANMQDGGPNPPGLAFFLDGNWIETRTTRREKGAMGTRQGQGTRSSNPEAADGALDAVVVCVVARFELCITATLRPTTCDHAAHSCIRPTQTFMNFLSRLFVHGMPAPEPSRPFAMPELEDWGPTAPIGNSRRGPEGVKCPQHKEYRKPVME</sequence>